<dbReference type="HOGENOM" id="CLU_000288_129_0_11"/>
<dbReference type="InterPro" id="IPR000719">
    <property type="entry name" value="Prot_kinase_dom"/>
</dbReference>
<dbReference type="PROSITE" id="PS00107">
    <property type="entry name" value="PROTEIN_KINASE_ATP"/>
    <property type="match status" value="1"/>
</dbReference>
<accession>D1BBE5</accession>
<gene>
    <name evidence="10" type="ordered locus">Sked_07550</name>
</gene>
<evidence type="ECO:0000259" key="9">
    <source>
        <dbReference type="PROSITE" id="PS50011"/>
    </source>
</evidence>
<reference evidence="10 11" key="1">
    <citation type="journal article" date="2009" name="Stand. Genomic Sci.">
        <title>Complete genome sequence of Sanguibacter keddieii type strain (ST-74).</title>
        <authorList>
            <person name="Ivanova N."/>
            <person name="Sikorski J."/>
            <person name="Sims D."/>
            <person name="Brettin T."/>
            <person name="Detter J.C."/>
            <person name="Han C."/>
            <person name="Lapidus A."/>
            <person name="Copeland A."/>
            <person name="Glavina Del Rio T."/>
            <person name="Nolan M."/>
            <person name="Chen F."/>
            <person name="Lucas S."/>
            <person name="Tice H."/>
            <person name="Cheng J.F."/>
            <person name="Bruce D."/>
            <person name="Goodwin L."/>
            <person name="Pitluck S."/>
            <person name="Pati A."/>
            <person name="Mavromatis K."/>
            <person name="Chen A."/>
            <person name="Palaniappan K."/>
            <person name="D'haeseleer P."/>
            <person name="Chain P."/>
            <person name="Bristow J."/>
            <person name="Eisen J.A."/>
            <person name="Markowitz V."/>
            <person name="Hugenholtz P."/>
            <person name="Goker M."/>
            <person name="Pukall R."/>
            <person name="Klenk H.P."/>
            <person name="Kyrpides N.C."/>
        </authorList>
    </citation>
    <scope>NUCLEOTIDE SEQUENCE [LARGE SCALE GENOMIC DNA]</scope>
    <source>
        <strain evidence="11">ATCC 51767 / DSM 10542 / NCFB 3025 / ST-74</strain>
    </source>
</reference>
<dbReference type="Pfam" id="PF00069">
    <property type="entry name" value="Pkinase"/>
    <property type="match status" value="1"/>
</dbReference>
<dbReference type="eggNOG" id="COG0515">
    <property type="taxonomic scope" value="Bacteria"/>
</dbReference>
<feature type="region of interest" description="Disordered" evidence="8">
    <location>
        <begin position="295"/>
        <end position="317"/>
    </location>
</feature>
<protein>
    <recommendedName>
        <fullName evidence="1">non-specific serine/threonine protein kinase</fullName>
        <ecNumber evidence="1">2.7.11.1</ecNumber>
    </recommendedName>
</protein>
<dbReference type="SUPFAM" id="SSF56112">
    <property type="entry name" value="Protein kinase-like (PK-like)"/>
    <property type="match status" value="1"/>
</dbReference>
<dbReference type="InterPro" id="IPR008271">
    <property type="entry name" value="Ser/Thr_kinase_AS"/>
</dbReference>
<organism evidence="10 11">
    <name type="scientific">Sanguibacter keddieii (strain ATCC 51767 / DSM 10542 / NCFB 3025 / ST-74)</name>
    <dbReference type="NCBI Taxonomy" id="446469"/>
    <lineage>
        <taxon>Bacteria</taxon>
        <taxon>Bacillati</taxon>
        <taxon>Actinomycetota</taxon>
        <taxon>Actinomycetes</taxon>
        <taxon>Micrococcales</taxon>
        <taxon>Sanguibacteraceae</taxon>
        <taxon>Sanguibacter</taxon>
    </lineage>
</organism>
<dbReference type="SMART" id="SM00220">
    <property type="entry name" value="S_TKc"/>
    <property type="match status" value="1"/>
</dbReference>
<feature type="region of interest" description="Disordered" evidence="8">
    <location>
        <begin position="412"/>
        <end position="444"/>
    </location>
</feature>
<feature type="binding site" evidence="7">
    <location>
        <position position="45"/>
    </location>
    <ligand>
        <name>ATP</name>
        <dbReference type="ChEBI" id="CHEBI:30616"/>
    </ligand>
</feature>
<dbReference type="OrthoDB" id="9762169at2"/>
<evidence type="ECO:0000313" key="10">
    <source>
        <dbReference type="EMBL" id="ACZ20711.1"/>
    </source>
</evidence>
<dbReference type="PROSITE" id="PS50011">
    <property type="entry name" value="PROTEIN_KINASE_DOM"/>
    <property type="match status" value="1"/>
</dbReference>
<dbReference type="GO" id="GO:0004674">
    <property type="term" value="F:protein serine/threonine kinase activity"/>
    <property type="evidence" value="ECO:0007669"/>
    <property type="project" value="UniProtKB-KW"/>
</dbReference>
<dbReference type="STRING" id="446469.Sked_07550"/>
<dbReference type="Gene3D" id="3.30.200.20">
    <property type="entry name" value="Phosphorylase Kinase, domain 1"/>
    <property type="match status" value="1"/>
</dbReference>
<dbReference type="InterPro" id="IPR017441">
    <property type="entry name" value="Protein_kinase_ATP_BS"/>
</dbReference>
<evidence type="ECO:0000256" key="7">
    <source>
        <dbReference type="PROSITE-ProRule" id="PRU10141"/>
    </source>
</evidence>
<evidence type="ECO:0000256" key="8">
    <source>
        <dbReference type="SAM" id="MobiDB-lite"/>
    </source>
</evidence>
<dbReference type="Gene3D" id="1.10.510.10">
    <property type="entry name" value="Transferase(Phosphotransferase) domain 1"/>
    <property type="match status" value="1"/>
</dbReference>
<dbReference type="KEGG" id="ske:Sked_07550"/>
<feature type="domain" description="Protein kinase" evidence="9">
    <location>
        <begin position="16"/>
        <end position="279"/>
    </location>
</feature>
<evidence type="ECO:0000256" key="4">
    <source>
        <dbReference type="ARBA" id="ARBA00022741"/>
    </source>
</evidence>
<dbReference type="EC" id="2.7.11.1" evidence="1"/>
<evidence type="ECO:0000256" key="3">
    <source>
        <dbReference type="ARBA" id="ARBA00022679"/>
    </source>
</evidence>
<proteinExistence type="predicted"/>
<evidence type="ECO:0000256" key="1">
    <source>
        <dbReference type="ARBA" id="ARBA00012513"/>
    </source>
</evidence>
<keyword evidence="4 7" id="KW-0547">Nucleotide-binding</keyword>
<dbReference type="CDD" id="cd14014">
    <property type="entry name" value="STKc_PknB_like"/>
    <property type="match status" value="1"/>
</dbReference>
<keyword evidence="5 10" id="KW-0418">Kinase</keyword>
<sequence>MRSRRPPSAPPDIAGYEYLRVIGSGGFADVFLYQELRPRRKVAIKVLLPQRADEATRAAFTAEADLMAILSSHPSIVTIFDTDVTDDGRLYLAMEYCSRSTMSARYKREPLGVAETLRVGIQIAGAVETAHRNGIVHRDIKPANILVTDYGHPALTDFGISATIEQSEAGADGMSVPWSPPENLTADPRSGVRSDVWSLGATVYTLLAGRSPFEVTGGNNTQRALVERITQAPLPPIGRGDVPAELEQVLGAAMAKSPDMRYPSMLDLGRALQRVQSGLNLTATTIDIIDDSTSTTVSHLGGDGGPTDGQDETGEGGTRIRLASDRFHPGYGVGHAEQSWSRGSDADSAAGPYGIVVDSVSGHRSDSFTSSSYGRVGGAPYVPLPAADAAQGGASPEYGTSYPGGALGTVAAPTAPGSPGTQGLPGAPRPHPGDRAGRRRSRWRSPTAITSAVAVVALAAVGVVAVERANRPDLLAASTVPAPVDLTVSGSEGSNQVVFAWENPEPGASDLYAYRSTTTLDAASSESYRQTRSLSATVNAFGVTNPCLEVAIVRDGRLSGSPARACLD</sequence>
<name>D1BBE5_SANKS</name>
<evidence type="ECO:0000256" key="5">
    <source>
        <dbReference type="ARBA" id="ARBA00022777"/>
    </source>
</evidence>
<dbReference type="AlphaFoldDB" id="D1BBE5"/>
<keyword evidence="2 10" id="KW-0723">Serine/threonine-protein kinase</keyword>
<evidence type="ECO:0000256" key="2">
    <source>
        <dbReference type="ARBA" id="ARBA00022527"/>
    </source>
</evidence>
<dbReference type="EMBL" id="CP001819">
    <property type="protein sequence ID" value="ACZ20711.1"/>
    <property type="molecule type" value="Genomic_DNA"/>
</dbReference>
<keyword evidence="6 7" id="KW-0067">ATP-binding</keyword>
<keyword evidence="3" id="KW-0808">Transferase</keyword>
<dbReference type="RefSeq" id="WP_012865780.1">
    <property type="nucleotide sequence ID" value="NC_013521.1"/>
</dbReference>
<dbReference type="GO" id="GO:0005524">
    <property type="term" value="F:ATP binding"/>
    <property type="evidence" value="ECO:0007669"/>
    <property type="project" value="UniProtKB-UniRule"/>
</dbReference>
<evidence type="ECO:0000256" key="6">
    <source>
        <dbReference type="ARBA" id="ARBA00022840"/>
    </source>
</evidence>
<dbReference type="InterPro" id="IPR011009">
    <property type="entry name" value="Kinase-like_dom_sf"/>
</dbReference>
<dbReference type="Proteomes" id="UP000000322">
    <property type="component" value="Chromosome"/>
</dbReference>
<dbReference type="PROSITE" id="PS00108">
    <property type="entry name" value="PROTEIN_KINASE_ST"/>
    <property type="match status" value="1"/>
</dbReference>
<keyword evidence="11" id="KW-1185">Reference proteome</keyword>
<evidence type="ECO:0000313" key="11">
    <source>
        <dbReference type="Proteomes" id="UP000000322"/>
    </source>
</evidence>
<dbReference type="PANTHER" id="PTHR43289:SF6">
    <property type="entry name" value="SERINE_THREONINE-PROTEIN KINASE NEKL-3"/>
    <property type="match status" value="1"/>
</dbReference>
<dbReference type="PANTHER" id="PTHR43289">
    <property type="entry name" value="MITOGEN-ACTIVATED PROTEIN KINASE KINASE KINASE 20-RELATED"/>
    <property type="match status" value="1"/>
</dbReference>